<dbReference type="RefSeq" id="WP_380226935.1">
    <property type="nucleotide sequence ID" value="NZ_JBHSOF010000025.1"/>
</dbReference>
<feature type="transmembrane region" description="Helical" evidence="1">
    <location>
        <begin position="98"/>
        <end position="121"/>
    </location>
</feature>
<comment type="caution">
    <text evidence="3">The sequence shown here is derived from an EMBL/GenBank/DDBJ whole genome shotgun (WGS) entry which is preliminary data.</text>
</comment>
<gene>
    <name evidence="3" type="ORF">ACFP3U_19960</name>
</gene>
<evidence type="ECO:0000313" key="3">
    <source>
        <dbReference type="EMBL" id="MFC5665247.1"/>
    </source>
</evidence>
<dbReference type="PANTHER" id="PTHR35152:SF1">
    <property type="entry name" value="DOMAIN SIGNALLING PROTEIN, PUTATIVE (AFU_ORTHOLOGUE AFUA_5G11310)-RELATED"/>
    <property type="match status" value="1"/>
</dbReference>
<feature type="transmembrane region" description="Helical" evidence="1">
    <location>
        <begin position="133"/>
        <end position="153"/>
    </location>
</feature>
<evidence type="ECO:0000313" key="4">
    <source>
        <dbReference type="Proteomes" id="UP001595975"/>
    </source>
</evidence>
<dbReference type="InterPro" id="IPR005330">
    <property type="entry name" value="MHYT_dom"/>
</dbReference>
<feature type="transmembrane region" description="Helical" evidence="1">
    <location>
        <begin position="71"/>
        <end position="92"/>
    </location>
</feature>
<feature type="transmembrane region" description="Helical" evidence="1">
    <location>
        <begin position="35"/>
        <end position="59"/>
    </location>
</feature>
<keyword evidence="1" id="KW-0812">Transmembrane</keyword>
<protein>
    <submittedName>
        <fullName evidence="3">MHYT domain-containing protein</fullName>
    </submittedName>
</protein>
<feature type="domain" description="MHYT" evidence="2">
    <location>
        <begin position="1"/>
        <end position="187"/>
    </location>
</feature>
<dbReference type="Proteomes" id="UP001595975">
    <property type="component" value="Unassembled WGS sequence"/>
</dbReference>
<sequence length="314" mass="31363">MTPAISYLAACLGAVVALRSTRWALLSEGAARRNWLGFAAVSLGGGIWSMHFIAMLGFAVRGAEIRYDVPLTVLSLVVAITVVGIGLFTVGYSTRPTGALLVGGVFTGLGVAAMHYLGMAAMRLPGTISYDKVIVGISIGIAIFAATAALWAALNLKGIGVLLAAAPVMGVAVCAMHFTGMLAVSVHLSNDVEAGSGVTALKFIFPIAVGFGTYVFISSLAFAVAPSKEGGAQAVFLGSGPTAPAAGQDAPPVQQTTWSVQPGAAVVPAVATVSGASAFAPRAQAAGAAGAAGGAGTAEVPLVTTNFFDAPARR</sequence>
<proteinExistence type="predicted"/>
<feature type="transmembrane region" description="Helical" evidence="1">
    <location>
        <begin position="159"/>
        <end position="182"/>
    </location>
</feature>
<dbReference type="Pfam" id="PF03707">
    <property type="entry name" value="MHYT"/>
    <property type="match status" value="3"/>
</dbReference>
<dbReference type="EMBL" id="JBHSOF010000025">
    <property type="protein sequence ID" value="MFC5665247.1"/>
    <property type="molecule type" value="Genomic_DNA"/>
</dbReference>
<evidence type="ECO:0000259" key="2">
    <source>
        <dbReference type="PROSITE" id="PS50924"/>
    </source>
</evidence>
<reference evidence="4" key="1">
    <citation type="journal article" date="2019" name="Int. J. Syst. Evol. Microbiol.">
        <title>The Global Catalogue of Microorganisms (GCM) 10K type strain sequencing project: providing services to taxonomists for standard genome sequencing and annotation.</title>
        <authorList>
            <consortium name="The Broad Institute Genomics Platform"/>
            <consortium name="The Broad Institute Genome Sequencing Center for Infectious Disease"/>
            <person name="Wu L."/>
            <person name="Ma J."/>
        </authorList>
    </citation>
    <scope>NUCLEOTIDE SEQUENCE [LARGE SCALE GENOMIC DNA]</scope>
    <source>
        <strain evidence="4">CGMCC 4.1437</strain>
    </source>
</reference>
<organism evidence="3 4">
    <name type="scientific">Kitasatospora misakiensis</name>
    <dbReference type="NCBI Taxonomy" id="67330"/>
    <lineage>
        <taxon>Bacteria</taxon>
        <taxon>Bacillati</taxon>
        <taxon>Actinomycetota</taxon>
        <taxon>Actinomycetes</taxon>
        <taxon>Kitasatosporales</taxon>
        <taxon>Streptomycetaceae</taxon>
        <taxon>Kitasatospora</taxon>
    </lineage>
</organism>
<feature type="transmembrane region" description="Helical" evidence="1">
    <location>
        <begin position="203"/>
        <end position="225"/>
    </location>
</feature>
<keyword evidence="1" id="KW-0472">Membrane</keyword>
<name>A0ABW0X3V6_9ACTN</name>
<dbReference type="PANTHER" id="PTHR35152">
    <property type="entry name" value="DOMAIN SIGNALLING PROTEIN, PUTATIVE (AFU_ORTHOLOGUE AFUA_5G11310)-RELATED"/>
    <property type="match status" value="1"/>
</dbReference>
<keyword evidence="1" id="KW-1133">Transmembrane helix</keyword>
<keyword evidence="4" id="KW-1185">Reference proteome</keyword>
<accession>A0ABW0X3V6</accession>
<dbReference type="PROSITE" id="PS50924">
    <property type="entry name" value="MHYT"/>
    <property type="match status" value="1"/>
</dbReference>
<evidence type="ECO:0000256" key="1">
    <source>
        <dbReference type="PROSITE-ProRule" id="PRU00244"/>
    </source>
</evidence>